<evidence type="ECO:0000313" key="2">
    <source>
        <dbReference type="EMBL" id="KAK0494129.1"/>
    </source>
</evidence>
<sequence>WIWRCWTVWGRRWPVILPPVLFLICTIGMNNLNFKEFANSPHAVFNSIAIYKAYATVSGYTFGFVLYSVFILATTLWCTLLIIYRIVTVVRGRLKTYRHIIEVFVESSALYSLCLIVYVAVFCYDTPASFYIDVVAGVARGIAPTLLVGRVAAGHARPDDSWRGSIMPSNGGGLSRVVMSLKLRWREVMNMCWRRLLLPTQMMVSVNKITAKLNQRNY</sequence>
<evidence type="ECO:0000256" key="1">
    <source>
        <dbReference type="SAM" id="Phobius"/>
    </source>
</evidence>
<feature type="transmembrane region" description="Helical" evidence="1">
    <location>
        <begin position="64"/>
        <end position="87"/>
    </location>
</feature>
<keyword evidence="1" id="KW-0812">Transmembrane</keyword>
<keyword evidence="1" id="KW-0472">Membrane</keyword>
<proteinExistence type="predicted"/>
<accession>A0AA39URF0</accession>
<feature type="transmembrane region" description="Helical" evidence="1">
    <location>
        <begin position="99"/>
        <end position="121"/>
    </location>
</feature>
<organism evidence="2 3">
    <name type="scientific">Armillaria luteobubalina</name>
    <dbReference type="NCBI Taxonomy" id="153913"/>
    <lineage>
        <taxon>Eukaryota</taxon>
        <taxon>Fungi</taxon>
        <taxon>Dikarya</taxon>
        <taxon>Basidiomycota</taxon>
        <taxon>Agaricomycotina</taxon>
        <taxon>Agaricomycetes</taxon>
        <taxon>Agaricomycetidae</taxon>
        <taxon>Agaricales</taxon>
        <taxon>Marasmiineae</taxon>
        <taxon>Physalacriaceae</taxon>
        <taxon>Armillaria</taxon>
    </lineage>
</organism>
<evidence type="ECO:0000313" key="3">
    <source>
        <dbReference type="Proteomes" id="UP001175228"/>
    </source>
</evidence>
<feature type="non-terminal residue" evidence="2">
    <location>
        <position position="1"/>
    </location>
</feature>
<keyword evidence="1" id="KW-1133">Transmembrane helix</keyword>
<feature type="transmembrane region" description="Helical" evidence="1">
    <location>
        <begin position="12"/>
        <end position="32"/>
    </location>
</feature>
<keyword evidence="3" id="KW-1185">Reference proteome</keyword>
<reference evidence="2" key="1">
    <citation type="submission" date="2023-06" db="EMBL/GenBank/DDBJ databases">
        <authorList>
            <consortium name="Lawrence Berkeley National Laboratory"/>
            <person name="Ahrendt S."/>
            <person name="Sahu N."/>
            <person name="Indic B."/>
            <person name="Wong-Bajracharya J."/>
            <person name="Merenyi Z."/>
            <person name="Ke H.-M."/>
            <person name="Monk M."/>
            <person name="Kocsube S."/>
            <person name="Drula E."/>
            <person name="Lipzen A."/>
            <person name="Balint B."/>
            <person name="Henrissat B."/>
            <person name="Andreopoulos B."/>
            <person name="Martin F.M."/>
            <person name="Harder C.B."/>
            <person name="Rigling D."/>
            <person name="Ford K.L."/>
            <person name="Foster G.D."/>
            <person name="Pangilinan J."/>
            <person name="Papanicolaou A."/>
            <person name="Barry K."/>
            <person name="LaButti K."/>
            <person name="Viragh M."/>
            <person name="Koriabine M."/>
            <person name="Yan M."/>
            <person name="Riley R."/>
            <person name="Champramary S."/>
            <person name="Plett K.L."/>
            <person name="Tsai I.J."/>
            <person name="Slot J."/>
            <person name="Sipos G."/>
            <person name="Plett J."/>
            <person name="Nagy L.G."/>
            <person name="Grigoriev I.V."/>
        </authorList>
    </citation>
    <scope>NUCLEOTIDE SEQUENCE</scope>
    <source>
        <strain evidence="2">HWK02</strain>
    </source>
</reference>
<dbReference type="AlphaFoldDB" id="A0AA39URF0"/>
<dbReference type="EMBL" id="JAUEPU010000022">
    <property type="protein sequence ID" value="KAK0494129.1"/>
    <property type="molecule type" value="Genomic_DNA"/>
</dbReference>
<gene>
    <name evidence="2" type="ORF">EDD18DRAFT_1077735</name>
</gene>
<comment type="caution">
    <text evidence="2">The sequence shown here is derived from an EMBL/GenBank/DDBJ whole genome shotgun (WGS) entry which is preliminary data.</text>
</comment>
<dbReference type="Proteomes" id="UP001175228">
    <property type="component" value="Unassembled WGS sequence"/>
</dbReference>
<name>A0AA39URF0_9AGAR</name>
<protein>
    <submittedName>
        <fullName evidence="2">Uncharacterized protein</fullName>
    </submittedName>
</protein>